<feature type="region of interest" description="Disordered" evidence="1">
    <location>
        <begin position="17"/>
        <end position="47"/>
    </location>
</feature>
<evidence type="ECO:0000313" key="2">
    <source>
        <dbReference type="EMBL" id="KAK9512161.1"/>
    </source>
</evidence>
<gene>
    <name evidence="2" type="ORF">O3M35_000644</name>
</gene>
<evidence type="ECO:0000256" key="1">
    <source>
        <dbReference type="SAM" id="MobiDB-lite"/>
    </source>
</evidence>
<comment type="caution">
    <text evidence="2">The sequence shown here is derived from an EMBL/GenBank/DDBJ whole genome shotgun (WGS) entry which is preliminary data.</text>
</comment>
<protein>
    <submittedName>
        <fullName evidence="2">Uncharacterized protein</fullName>
    </submittedName>
</protein>
<feature type="compositionally biased region" description="Polar residues" evidence="1">
    <location>
        <begin position="37"/>
        <end position="47"/>
    </location>
</feature>
<reference evidence="2 3" key="1">
    <citation type="submission" date="2022-12" db="EMBL/GenBank/DDBJ databases">
        <title>Chromosome-level genome assembly of true bugs.</title>
        <authorList>
            <person name="Ma L."/>
            <person name="Li H."/>
        </authorList>
    </citation>
    <scope>NUCLEOTIDE SEQUENCE [LARGE SCALE GENOMIC DNA]</scope>
    <source>
        <strain evidence="2">Lab_2022b</strain>
    </source>
</reference>
<organism evidence="2 3">
    <name type="scientific">Rhynocoris fuscipes</name>
    <dbReference type="NCBI Taxonomy" id="488301"/>
    <lineage>
        <taxon>Eukaryota</taxon>
        <taxon>Metazoa</taxon>
        <taxon>Ecdysozoa</taxon>
        <taxon>Arthropoda</taxon>
        <taxon>Hexapoda</taxon>
        <taxon>Insecta</taxon>
        <taxon>Pterygota</taxon>
        <taxon>Neoptera</taxon>
        <taxon>Paraneoptera</taxon>
        <taxon>Hemiptera</taxon>
        <taxon>Heteroptera</taxon>
        <taxon>Panheteroptera</taxon>
        <taxon>Cimicomorpha</taxon>
        <taxon>Reduviidae</taxon>
        <taxon>Harpactorinae</taxon>
        <taxon>Harpactorini</taxon>
        <taxon>Rhynocoris</taxon>
    </lineage>
</organism>
<accession>A0AAW1DN33</accession>
<dbReference type="EMBL" id="JAPXFL010000001">
    <property type="protein sequence ID" value="KAK9512161.1"/>
    <property type="molecule type" value="Genomic_DNA"/>
</dbReference>
<sequence>MVRSFSQWTKTLSFPARLSPAKASTPPAQPENKDITPVSSNPDLGTSPWGCNQNPYGVWKWVGADGPKLHLDLFLDHIKKYLRARDSVVSCDVGLERRTGFGQSSIFSGVQAMKRKARLPRAFQRFITIGSYMRTRDSVVPRDGLFGGRTGFGHSSIVQHLTSPACIPLKMDERPKPVLPPSKTS</sequence>
<name>A0AAW1DN33_9HEMI</name>
<dbReference type="AlphaFoldDB" id="A0AAW1DN33"/>
<keyword evidence="3" id="KW-1185">Reference proteome</keyword>
<proteinExistence type="predicted"/>
<evidence type="ECO:0000313" key="3">
    <source>
        <dbReference type="Proteomes" id="UP001461498"/>
    </source>
</evidence>
<dbReference type="Proteomes" id="UP001461498">
    <property type="component" value="Unassembled WGS sequence"/>
</dbReference>